<dbReference type="GO" id="GO:0098542">
    <property type="term" value="P:defense response to other organism"/>
    <property type="evidence" value="ECO:0007669"/>
    <property type="project" value="InterPro"/>
</dbReference>
<name>A0A5B6ZC98_DAVIN</name>
<evidence type="ECO:0000313" key="7">
    <source>
        <dbReference type="EMBL" id="MPA41659.1"/>
    </source>
</evidence>
<evidence type="ECO:0000256" key="3">
    <source>
        <dbReference type="ARBA" id="ARBA00022989"/>
    </source>
</evidence>
<dbReference type="PANTHER" id="PTHR31415">
    <property type="entry name" value="OS05G0367900 PROTEIN"/>
    <property type="match status" value="1"/>
</dbReference>
<protein>
    <recommendedName>
        <fullName evidence="6">Late embryogenesis abundant protein LEA-2 subgroup domain-containing protein</fullName>
    </recommendedName>
</protein>
<evidence type="ECO:0000256" key="5">
    <source>
        <dbReference type="SAM" id="Phobius"/>
    </source>
</evidence>
<feature type="domain" description="Late embryogenesis abundant protein LEA-2 subgroup" evidence="6">
    <location>
        <begin position="105"/>
        <end position="206"/>
    </location>
</feature>
<sequence length="233" mass="26214">MADAKQSHLNGAYYGPSIPPTKTYHRPGRGGGLGSCCCGCLCSCIFNLIFQIVLTVVVILGIAIFVFWLIFRPNKVKFHVTDASLTEFNHSTTTNTLSYNLALNMTVRNPNKRIGIYYDRIEARAFYEGERFASTTLQPFYQRHKNTATLTPEFKGQNMVVLGNSELSSYNSEKISGTYSIDVKLYLRVRFKFGVIKTPKFKPKIECDLKVPLNSNGQPSGSFETTKCGFDWK</sequence>
<proteinExistence type="predicted"/>
<evidence type="ECO:0000256" key="1">
    <source>
        <dbReference type="ARBA" id="ARBA00004167"/>
    </source>
</evidence>
<keyword evidence="3 5" id="KW-1133">Transmembrane helix</keyword>
<dbReference type="EMBL" id="GHES01011100">
    <property type="protein sequence ID" value="MPA41659.1"/>
    <property type="molecule type" value="Transcribed_RNA"/>
</dbReference>
<evidence type="ECO:0000256" key="4">
    <source>
        <dbReference type="ARBA" id="ARBA00023136"/>
    </source>
</evidence>
<dbReference type="AlphaFoldDB" id="A0A5B6ZC98"/>
<evidence type="ECO:0000256" key="2">
    <source>
        <dbReference type="ARBA" id="ARBA00022692"/>
    </source>
</evidence>
<organism evidence="7">
    <name type="scientific">Davidia involucrata</name>
    <name type="common">Dove tree</name>
    <dbReference type="NCBI Taxonomy" id="16924"/>
    <lineage>
        <taxon>Eukaryota</taxon>
        <taxon>Viridiplantae</taxon>
        <taxon>Streptophyta</taxon>
        <taxon>Embryophyta</taxon>
        <taxon>Tracheophyta</taxon>
        <taxon>Spermatophyta</taxon>
        <taxon>Magnoliopsida</taxon>
        <taxon>eudicotyledons</taxon>
        <taxon>Gunneridae</taxon>
        <taxon>Pentapetalae</taxon>
        <taxon>asterids</taxon>
        <taxon>Cornales</taxon>
        <taxon>Nyssaceae</taxon>
        <taxon>Davidia</taxon>
    </lineage>
</organism>
<dbReference type="Gene3D" id="2.60.40.1820">
    <property type="match status" value="1"/>
</dbReference>
<dbReference type="PANTHER" id="PTHR31415:SF4">
    <property type="entry name" value="NDR1_HIN1-LIKE PROTEIN 3"/>
    <property type="match status" value="1"/>
</dbReference>
<dbReference type="InterPro" id="IPR004864">
    <property type="entry name" value="LEA_2"/>
</dbReference>
<comment type="subcellular location">
    <subcellularLocation>
        <location evidence="1">Membrane</location>
        <topology evidence="1">Single-pass membrane protein</topology>
    </subcellularLocation>
</comment>
<evidence type="ECO:0000259" key="6">
    <source>
        <dbReference type="Pfam" id="PF03168"/>
    </source>
</evidence>
<feature type="transmembrane region" description="Helical" evidence="5">
    <location>
        <begin position="48"/>
        <end position="71"/>
    </location>
</feature>
<keyword evidence="2 5" id="KW-0812">Transmembrane</keyword>
<keyword evidence="4 5" id="KW-0472">Membrane</keyword>
<dbReference type="InterPro" id="IPR044839">
    <property type="entry name" value="NDR1-like"/>
</dbReference>
<accession>A0A5B6ZC98</accession>
<reference evidence="7" key="1">
    <citation type="submission" date="2019-08" db="EMBL/GenBank/DDBJ databases">
        <title>Reference gene set and small RNA set construction with multiple tissues from Davidia involucrata Baill.</title>
        <authorList>
            <person name="Yang H."/>
            <person name="Zhou C."/>
            <person name="Li G."/>
            <person name="Wang J."/>
            <person name="Gao P."/>
            <person name="Wang M."/>
            <person name="Wang R."/>
            <person name="Zhao Y."/>
        </authorList>
    </citation>
    <scope>NUCLEOTIDE SEQUENCE</scope>
    <source>
        <tissue evidence="7">Mixed with DoveR01_LX</tissue>
    </source>
</reference>
<dbReference type="GO" id="GO:0005886">
    <property type="term" value="C:plasma membrane"/>
    <property type="evidence" value="ECO:0007669"/>
    <property type="project" value="TreeGrafter"/>
</dbReference>
<dbReference type="GO" id="GO:0009506">
    <property type="term" value="C:plasmodesma"/>
    <property type="evidence" value="ECO:0007669"/>
    <property type="project" value="TreeGrafter"/>
</dbReference>
<gene>
    <name evidence="7" type="ORF">Din_011100</name>
</gene>
<dbReference type="Pfam" id="PF03168">
    <property type="entry name" value="LEA_2"/>
    <property type="match status" value="1"/>
</dbReference>